<proteinExistence type="inferred from homology"/>
<dbReference type="EC" id="3.2.1.-" evidence="5"/>
<keyword evidence="6" id="KW-1185">Reference proteome</keyword>
<protein>
    <submittedName>
        <fullName evidence="5">Glycoside hydrolase family 16 protein</fullName>
        <ecNumber evidence="5">3.2.1.-</ecNumber>
    </submittedName>
</protein>
<evidence type="ECO:0000256" key="3">
    <source>
        <dbReference type="SAM" id="SignalP"/>
    </source>
</evidence>
<dbReference type="PANTHER" id="PTHR10963">
    <property type="entry name" value="GLYCOSYL HYDROLASE-RELATED"/>
    <property type="match status" value="1"/>
</dbReference>
<evidence type="ECO:0000259" key="4">
    <source>
        <dbReference type="PROSITE" id="PS51762"/>
    </source>
</evidence>
<dbReference type="InterPro" id="IPR000757">
    <property type="entry name" value="Beta-glucanase-like"/>
</dbReference>
<dbReference type="CDD" id="cd08023">
    <property type="entry name" value="GH16_laminarinase_like"/>
    <property type="match status" value="1"/>
</dbReference>
<accession>A0ABV8I6R7</accession>
<feature type="region of interest" description="Disordered" evidence="2">
    <location>
        <begin position="105"/>
        <end position="134"/>
    </location>
</feature>
<dbReference type="SUPFAM" id="SSF49899">
    <property type="entry name" value="Concanavalin A-like lectins/glucanases"/>
    <property type="match status" value="1"/>
</dbReference>
<comment type="caution">
    <text evidence="5">The sequence shown here is derived from an EMBL/GenBank/DDBJ whole genome shotgun (WGS) entry which is preliminary data.</text>
</comment>
<gene>
    <name evidence="5" type="ORF">ACFOWE_10610</name>
</gene>
<dbReference type="GO" id="GO:0016798">
    <property type="term" value="F:hydrolase activity, acting on glycosyl bonds"/>
    <property type="evidence" value="ECO:0007669"/>
    <property type="project" value="UniProtKB-KW"/>
</dbReference>
<evidence type="ECO:0000313" key="5">
    <source>
        <dbReference type="EMBL" id="MFC4058748.1"/>
    </source>
</evidence>
<feature type="chain" id="PRO_5046477447" evidence="3">
    <location>
        <begin position="27"/>
        <end position="362"/>
    </location>
</feature>
<feature type="signal peptide" evidence="3">
    <location>
        <begin position="1"/>
        <end position="26"/>
    </location>
</feature>
<comment type="similarity">
    <text evidence="1">Belongs to the glycosyl hydrolase 16 family.</text>
</comment>
<sequence>MATARPLRRAAERAAVTGLAAALALAAGPPAGGTAVSPPPLPPLPEISADVTASVPGPALGSALEPVLGDGTGALAPFSPEGSAAVFPEGSAAVFPGEPATALAGESAAVQADPADPAAPAGPSASERPPGRAGPYVFRDEFTGPAGRGPGASKWKQETGCMWGHGAEDQCYTGKGRNARLDGAGHLVITARSEKHVGTDGVARSYTSARLVSTSAWKGGTLEVRAKMSRWQAGAWPAIWLLGRPAARTPYYGEIDLMENGFTGRRWNPQYHVHTDGAGSGAGGEYGIDATRWHVYKVRWTTGPSGRVWFYLDGRLMRVLPYRVPSGSPAEVILNIAVGSRVGTPAAKLDSTLTVDYVRVRR</sequence>
<dbReference type="InterPro" id="IPR050546">
    <property type="entry name" value="Glycosyl_Hydrlase_16"/>
</dbReference>
<evidence type="ECO:0000256" key="2">
    <source>
        <dbReference type="SAM" id="MobiDB-lite"/>
    </source>
</evidence>
<evidence type="ECO:0000313" key="6">
    <source>
        <dbReference type="Proteomes" id="UP001595850"/>
    </source>
</evidence>
<feature type="compositionally biased region" description="Low complexity" evidence="2">
    <location>
        <begin position="107"/>
        <end position="128"/>
    </location>
</feature>
<feature type="region of interest" description="Disordered" evidence="2">
    <location>
        <begin position="28"/>
        <end position="50"/>
    </location>
</feature>
<keyword evidence="3" id="KW-0732">Signal</keyword>
<dbReference type="EMBL" id="JBHSBM010000013">
    <property type="protein sequence ID" value="MFC4058748.1"/>
    <property type="molecule type" value="Genomic_DNA"/>
</dbReference>
<dbReference type="Gene3D" id="2.60.120.200">
    <property type="match status" value="1"/>
</dbReference>
<reference evidence="6" key="1">
    <citation type="journal article" date="2019" name="Int. J. Syst. Evol. Microbiol.">
        <title>The Global Catalogue of Microorganisms (GCM) 10K type strain sequencing project: providing services to taxonomists for standard genome sequencing and annotation.</title>
        <authorList>
            <consortium name="The Broad Institute Genomics Platform"/>
            <consortium name="The Broad Institute Genome Sequencing Center for Infectious Disease"/>
            <person name="Wu L."/>
            <person name="Ma J."/>
        </authorList>
    </citation>
    <scope>NUCLEOTIDE SEQUENCE [LARGE SCALE GENOMIC DNA]</scope>
    <source>
        <strain evidence="6">TBRC 4489</strain>
    </source>
</reference>
<dbReference type="Proteomes" id="UP001595850">
    <property type="component" value="Unassembled WGS sequence"/>
</dbReference>
<keyword evidence="5" id="KW-0326">Glycosidase</keyword>
<dbReference type="PROSITE" id="PS51762">
    <property type="entry name" value="GH16_2"/>
    <property type="match status" value="1"/>
</dbReference>
<name>A0ABV8I6R7_9ACTN</name>
<dbReference type="RefSeq" id="WP_377287051.1">
    <property type="nucleotide sequence ID" value="NZ_JBHSBM010000013.1"/>
</dbReference>
<dbReference type="Pfam" id="PF00722">
    <property type="entry name" value="Glyco_hydro_16"/>
    <property type="match status" value="1"/>
</dbReference>
<evidence type="ECO:0000256" key="1">
    <source>
        <dbReference type="ARBA" id="ARBA00006865"/>
    </source>
</evidence>
<keyword evidence="5" id="KW-0378">Hydrolase</keyword>
<dbReference type="PANTHER" id="PTHR10963:SF55">
    <property type="entry name" value="GLYCOSIDE HYDROLASE FAMILY 16 PROTEIN"/>
    <property type="match status" value="1"/>
</dbReference>
<organism evidence="5 6">
    <name type="scientific">Planomonospora corallina</name>
    <dbReference type="NCBI Taxonomy" id="1806052"/>
    <lineage>
        <taxon>Bacteria</taxon>
        <taxon>Bacillati</taxon>
        <taxon>Actinomycetota</taxon>
        <taxon>Actinomycetes</taxon>
        <taxon>Streptosporangiales</taxon>
        <taxon>Streptosporangiaceae</taxon>
        <taxon>Planomonospora</taxon>
    </lineage>
</organism>
<feature type="domain" description="GH16" evidence="4">
    <location>
        <begin position="121"/>
        <end position="362"/>
    </location>
</feature>
<dbReference type="InterPro" id="IPR013320">
    <property type="entry name" value="ConA-like_dom_sf"/>
</dbReference>